<keyword evidence="7" id="KW-1015">Disulfide bond</keyword>
<dbReference type="FunFam" id="3.30.390.30:FF:000001">
    <property type="entry name" value="Dihydrolipoyl dehydrogenase"/>
    <property type="match status" value="1"/>
</dbReference>
<feature type="transmembrane region" description="Helical" evidence="11">
    <location>
        <begin position="134"/>
        <end position="154"/>
    </location>
</feature>
<evidence type="ECO:0000256" key="9">
    <source>
        <dbReference type="RuleBase" id="RU003691"/>
    </source>
</evidence>
<dbReference type="InterPro" id="IPR023753">
    <property type="entry name" value="FAD/NAD-binding_dom"/>
</dbReference>
<dbReference type="InterPro" id="IPR012999">
    <property type="entry name" value="Pyr_OxRdtase_I_AS"/>
</dbReference>
<dbReference type="Pfam" id="PF09335">
    <property type="entry name" value="VTT_dom"/>
    <property type="match status" value="1"/>
</dbReference>
<proteinExistence type="inferred from homology"/>
<dbReference type="EMBL" id="VNFH01000008">
    <property type="protein sequence ID" value="TVU69284.1"/>
    <property type="molecule type" value="Genomic_DNA"/>
</dbReference>
<dbReference type="GO" id="GO:0050660">
    <property type="term" value="F:flavin adenine dinucleotide binding"/>
    <property type="evidence" value="ECO:0007669"/>
    <property type="project" value="TreeGrafter"/>
</dbReference>
<protein>
    <submittedName>
        <fullName evidence="15">Pyridine nucleotide-disulfide oxidoreductase</fullName>
    </submittedName>
</protein>
<feature type="compositionally biased region" description="Low complexity" evidence="10">
    <location>
        <begin position="729"/>
        <end position="742"/>
    </location>
</feature>
<dbReference type="InterPro" id="IPR016156">
    <property type="entry name" value="FAD/NAD-linked_Rdtase_dimer_sf"/>
</dbReference>
<comment type="cofactor">
    <cofactor evidence="1">
        <name>FAD</name>
        <dbReference type="ChEBI" id="CHEBI:57692"/>
    </cofactor>
</comment>
<dbReference type="GO" id="GO:0016668">
    <property type="term" value="F:oxidoreductase activity, acting on a sulfur group of donors, NAD(P) as acceptor"/>
    <property type="evidence" value="ECO:0007669"/>
    <property type="project" value="InterPro"/>
</dbReference>
<keyword evidence="6 9" id="KW-0560">Oxidoreductase</keyword>
<dbReference type="PRINTS" id="PR00368">
    <property type="entry name" value="FADPNR"/>
</dbReference>
<keyword evidence="4 9" id="KW-0274">FAD</keyword>
<dbReference type="Gene3D" id="3.50.50.60">
    <property type="entry name" value="FAD/NAD(P)-binding domain"/>
    <property type="match status" value="2"/>
</dbReference>
<evidence type="ECO:0000256" key="10">
    <source>
        <dbReference type="SAM" id="MobiDB-lite"/>
    </source>
</evidence>
<keyword evidence="11" id="KW-1133">Transmembrane helix</keyword>
<keyword evidence="5" id="KW-0521">NADP</keyword>
<feature type="transmembrane region" description="Helical" evidence="11">
    <location>
        <begin position="80"/>
        <end position="104"/>
    </location>
</feature>
<feature type="domain" description="FAD/NAD(P)-binding" evidence="13">
    <location>
        <begin position="238"/>
        <end position="561"/>
    </location>
</feature>
<dbReference type="STRING" id="553385.GCA_000591415_00901"/>
<name>A0A558HJH2_9GAMM</name>
<dbReference type="AlphaFoldDB" id="A0A558HJH2"/>
<evidence type="ECO:0000256" key="5">
    <source>
        <dbReference type="ARBA" id="ARBA00022857"/>
    </source>
</evidence>
<dbReference type="GO" id="GO:0003955">
    <property type="term" value="F:NAD(P)H dehydrogenase (quinone) activity"/>
    <property type="evidence" value="ECO:0007669"/>
    <property type="project" value="TreeGrafter"/>
</dbReference>
<dbReference type="SUPFAM" id="SSF51905">
    <property type="entry name" value="FAD/NAD(P)-binding domain"/>
    <property type="match status" value="1"/>
</dbReference>
<gene>
    <name evidence="15" type="ORF">FQP86_12635</name>
</gene>
<evidence type="ECO:0000256" key="2">
    <source>
        <dbReference type="ARBA" id="ARBA00007532"/>
    </source>
</evidence>
<keyword evidence="16" id="KW-1185">Reference proteome</keyword>
<dbReference type="RefSeq" id="WP_144727751.1">
    <property type="nucleotide sequence ID" value="NZ_CAWOWR010000137.1"/>
</dbReference>
<evidence type="ECO:0000256" key="7">
    <source>
        <dbReference type="ARBA" id="ARBA00023157"/>
    </source>
</evidence>
<dbReference type="Pfam" id="PF07992">
    <property type="entry name" value="Pyr_redox_2"/>
    <property type="match status" value="1"/>
</dbReference>
<evidence type="ECO:0000256" key="6">
    <source>
        <dbReference type="ARBA" id="ARBA00023002"/>
    </source>
</evidence>
<dbReference type="OrthoDB" id="9800167at2"/>
<dbReference type="InterPro" id="IPR036188">
    <property type="entry name" value="FAD/NAD-bd_sf"/>
</dbReference>
<evidence type="ECO:0000313" key="16">
    <source>
        <dbReference type="Proteomes" id="UP000319941"/>
    </source>
</evidence>
<organism evidence="15 16">
    <name type="scientific">Cobetia crustatorum</name>
    <dbReference type="NCBI Taxonomy" id="553385"/>
    <lineage>
        <taxon>Bacteria</taxon>
        <taxon>Pseudomonadati</taxon>
        <taxon>Pseudomonadota</taxon>
        <taxon>Gammaproteobacteria</taxon>
        <taxon>Oceanospirillales</taxon>
        <taxon>Halomonadaceae</taxon>
        <taxon>Cobetia</taxon>
    </lineage>
</organism>
<feature type="transmembrane region" description="Helical" evidence="11">
    <location>
        <begin position="200"/>
        <end position="218"/>
    </location>
</feature>
<keyword evidence="3 9" id="KW-0285">Flavoprotein</keyword>
<evidence type="ECO:0000256" key="8">
    <source>
        <dbReference type="ARBA" id="ARBA00023284"/>
    </source>
</evidence>
<dbReference type="Pfam" id="PF02852">
    <property type="entry name" value="Pyr_redox_dim"/>
    <property type="match status" value="1"/>
</dbReference>
<accession>A0A558HJH2</accession>
<feature type="transmembrane region" description="Helical" evidence="11">
    <location>
        <begin position="161"/>
        <end position="180"/>
    </location>
</feature>
<comment type="caution">
    <text evidence="15">The sequence shown here is derived from an EMBL/GenBank/DDBJ whole genome shotgun (WGS) entry which is preliminary data.</text>
</comment>
<keyword evidence="11" id="KW-0812">Transmembrane</keyword>
<evidence type="ECO:0000313" key="15">
    <source>
        <dbReference type="EMBL" id="TVU69284.1"/>
    </source>
</evidence>
<evidence type="ECO:0000259" key="14">
    <source>
        <dbReference type="Pfam" id="PF09335"/>
    </source>
</evidence>
<dbReference type="PANTHER" id="PTHR43014:SF2">
    <property type="entry name" value="MERCURIC REDUCTASE"/>
    <property type="match status" value="1"/>
</dbReference>
<dbReference type="InterPro" id="IPR032816">
    <property type="entry name" value="VTT_dom"/>
</dbReference>
<dbReference type="Proteomes" id="UP000319941">
    <property type="component" value="Unassembled WGS sequence"/>
</dbReference>
<dbReference type="InterPro" id="IPR004099">
    <property type="entry name" value="Pyr_nucl-diS_OxRdtase_dimer"/>
</dbReference>
<reference evidence="15 16" key="1">
    <citation type="submission" date="2019-07" db="EMBL/GenBank/DDBJ databases">
        <title>Diversity of Bacteria from Kongsfjorden, Arctic.</title>
        <authorList>
            <person name="Yu Y."/>
        </authorList>
    </citation>
    <scope>NUCLEOTIDE SEQUENCE [LARGE SCALE GENOMIC DNA]</scope>
    <source>
        <strain evidence="15 16">SM1923</strain>
    </source>
</reference>
<feature type="transmembrane region" description="Helical" evidence="11">
    <location>
        <begin position="238"/>
        <end position="256"/>
    </location>
</feature>
<evidence type="ECO:0000256" key="1">
    <source>
        <dbReference type="ARBA" id="ARBA00001974"/>
    </source>
</evidence>
<evidence type="ECO:0000256" key="11">
    <source>
        <dbReference type="SAM" id="Phobius"/>
    </source>
</evidence>
<keyword evidence="11" id="KW-0472">Membrane</keyword>
<dbReference type="PRINTS" id="PR00411">
    <property type="entry name" value="PNDRDTASEI"/>
</dbReference>
<dbReference type="Gene3D" id="3.30.390.30">
    <property type="match status" value="1"/>
</dbReference>
<dbReference type="PANTHER" id="PTHR43014">
    <property type="entry name" value="MERCURIC REDUCTASE"/>
    <property type="match status" value="1"/>
</dbReference>
<evidence type="ECO:0000259" key="13">
    <source>
        <dbReference type="Pfam" id="PF07992"/>
    </source>
</evidence>
<dbReference type="GO" id="GO:0005886">
    <property type="term" value="C:plasma membrane"/>
    <property type="evidence" value="ECO:0007669"/>
    <property type="project" value="UniProtKB-ARBA"/>
</dbReference>
<dbReference type="PROSITE" id="PS00076">
    <property type="entry name" value="PYRIDINE_REDOX_1"/>
    <property type="match status" value="1"/>
</dbReference>
<evidence type="ECO:0000256" key="3">
    <source>
        <dbReference type="ARBA" id="ARBA00022630"/>
    </source>
</evidence>
<feature type="transmembrane region" description="Helical" evidence="11">
    <location>
        <begin position="48"/>
        <end position="73"/>
    </location>
</feature>
<evidence type="ECO:0000259" key="12">
    <source>
        <dbReference type="Pfam" id="PF02852"/>
    </source>
</evidence>
<comment type="similarity">
    <text evidence="2 9">Belongs to the class-I pyridine nucleotide-disulfide oxidoreductase family.</text>
</comment>
<keyword evidence="8 9" id="KW-0676">Redox-active center</keyword>
<dbReference type="SUPFAM" id="SSF55424">
    <property type="entry name" value="FAD/NAD-linked reductases, dimerisation (C-terminal) domain"/>
    <property type="match status" value="1"/>
</dbReference>
<feature type="domain" description="Pyridine nucleotide-disulphide oxidoreductase dimerisation" evidence="12">
    <location>
        <begin position="583"/>
        <end position="691"/>
    </location>
</feature>
<feature type="region of interest" description="Disordered" evidence="10">
    <location>
        <begin position="723"/>
        <end position="750"/>
    </location>
</feature>
<sequence>MNKPKLLLLVAIIAAIVIFFASGAQEYFTLQSLKAQQADFQVLFDESPLLVAGGFFAVYITMAALSLPGAALLTLLGGALFGFGWGLLLISFASTIGATLAFLISRTLLRESIEKRFRRQLESLNRGVEREGGFYLFTLRLVPVFPFFVVNLVMGLTRMRVVTFYVASQLGMLAGTAIYVNAGRELGQLESLSDILSPGLIASFIALGLFPLIANRIVGLMRKRKQQAGFTKPKTFDYDMVVIGAGSAGLVTSYIASAVNARVALIERHKMGGDCLNTGCVPSKALIRAGRAAHEIRHSERFGIKANEPEIDFSKVMGHVHDVVKSVEPHDSIERYESLGVEVHTGQAMLQTPWEVVVDGRVMTTRNIVIATGARPRVPAIPGIDLITPLTSDNLWDLKVQPKRLVVLGSGPIGMELGQSFARLGSHVTIIEGAPRVMPREDEDVSALMHEQLAGEGVDLRVNSTATRIEVLTGKDSQPMRHLVISSPEGEESWVEFDELLVAIGREANVEGFGLEALGIAVSERGTIDVSESLQTLQPNIWACGDVAGPYQFTHAAGHQAWHAAVNALFGGLKTFKVDYRIMPMVTYTEPEVARVGLNESEAIAQGYEYEVTHYEMGESDRALAERATEGFVKVLTEKGRDRILGVTLVGASAGEWLAEFTMAMKNNIGLNKVLSTIHPYPTLSEANKAAAGMWKNAHKPEGVLKVLDRYFTWRRNGRFEPTKTLTTAPAASGAAEALSSSDTSVTDKQ</sequence>
<feature type="domain" description="VTT" evidence="14">
    <location>
        <begin position="68"/>
        <end position="184"/>
    </location>
</feature>
<evidence type="ECO:0000256" key="4">
    <source>
        <dbReference type="ARBA" id="ARBA00022827"/>
    </source>
</evidence>